<dbReference type="OrthoDB" id="3565018at2759"/>
<evidence type="ECO:0000259" key="2">
    <source>
        <dbReference type="Pfam" id="PF24476"/>
    </source>
</evidence>
<dbReference type="STRING" id="1392250.A0A2I2G8T2"/>
<keyword evidence="1" id="KW-1133">Transmembrane helix</keyword>
<organism evidence="3 4">
    <name type="scientific">Aspergillus steynii IBT 23096</name>
    <dbReference type="NCBI Taxonomy" id="1392250"/>
    <lineage>
        <taxon>Eukaryota</taxon>
        <taxon>Fungi</taxon>
        <taxon>Dikarya</taxon>
        <taxon>Ascomycota</taxon>
        <taxon>Pezizomycotina</taxon>
        <taxon>Eurotiomycetes</taxon>
        <taxon>Eurotiomycetidae</taxon>
        <taxon>Eurotiales</taxon>
        <taxon>Aspergillaceae</taxon>
        <taxon>Aspergillus</taxon>
        <taxon>Aspergillus subgen. Circumdati</taxon>
    </lineage>
</organism>
<dbReference type="GeneID" id="36555396"/>
<evidence type="ECO:0000313" key="4">
    <source>
        <dbReference type="Proteomes" id="UP000234275"/>
    </source>
</evidence>
<keyword evidence="1" id="KW-0472">Membrane</keyword>
<accession>A0A2I2G8T2</accession>
<evidence type="ECO:0000256" key="1">
    <source>
        <dbReference type="SAM" id="Phobius"/>
    </source>
</evidence>
<dbReference type="Proteomes" id="UP000234275">
    <property type="component" value="Unassembled WGS sequence"/>
</dbReference>
<evidence type="ECO:0000313" key="3">
    <source>
        <dbReference type="EMBL" id="PLB49281.1"/>
    </source>
</evidence>
<comment type="caution">
    <text evidence="3">The sequence shown here is derived from an EMBL/GenBank/DDBJ whole genome shotgun (WGS) entry which is preliminary data.</text>
</comment>
<dbReference type="VEuPathDB" id="FungiDB:P170DRAFT_426225"/>
<sequence>MLTTVEGAGITIAVFSLLLQLIPLCIRGSRVLKSLRHSTHKYELQEDQSLLDDYQRYLTSTVKGMIGLPSPVPDVDIANFCRDPGSALRRHPSLVQSLQGRLGQNRISFISSMQEAQRIMDRLSDQLNPGNADDRSDQFDELEKRIKLMERLASPPVATYSNPRLELLLPEYREARKIASTIHDVLLHGNFWGCRCGNHCIDVILCHDIQNYEGPKGMKLRIDSPTTVSDGATRGQRRWQEVKVDSAPNPTGGPTASMTSMCSMLTGPHPAFGYLSDSDYRHEISITGAAVRGLQLKSLEDIVQYPCVRSVSAENKPIFSAKSRFHFAGKLACAALQFHGNWLPKSWSSRDIAFLSTMGSEESLRTPFLARNTSSVPRRSYRPATSAMLKETLISLGWSLAELSFCSTIQDLPYSKNEVLGGVKKKEFLRDISEQSGERYRKVVKQCLFWPDDHGADDMFRKIVIPLLDIVRTF</sequence>
<dbReference type="RefSeq" id="XP_024704583.1">
    <property type="nucleotide sequence ID" value="XM_024847697.1"/>
</dbReference>
<dbReference type="InterPro" id="IPR056002">
    <property type="entry name" value="DUF7580"/>
</dbReference>
<keyword evidence="4" id="KW-1185">Reference proteome</keyword>
<protein>
    <recommendedName>
        <fullName evidence="2">DUF7580 domain-containing protein</fullName>
    </recommendedName>
</protein>
<feature type="transmembrane region" description="Helical" evidence="1">
    <location>
        <begin position="6"/>
        <end position="26"/>
    </location>
</feature>
<dbReference type="PANTHER" id="PTHR35186:SF4">
    <property type="entry name" value="PRION-INHIBITION AND PROPAGATION HELO DOMAIN-CONTAINING PROTEIN"/>
    <property type="match status" value="1"/>
</dbReference>
<reference evidence="3 4" key="1">
    <citation type="submission" date="2016-12" db="EMBL/GenBank/DDBJ databases">
        <title>The genomes of Aspergillus section Nigri reveals drivers in fungal speciation.</title>
        <authorList>
            <consortium name="DOE Joint Genome Institute"/>
            <person name="Vesth T.C."/>
            <person name="Nybo J."/>
            <person name="Theobald S."/>
            <person name="Brandl J."/>
            <person name="Frisvad J.C."/>
            <person name="Nielsen K.F."/>
            <person name="Lyhne E.K."/>
            <person name="Kogle M.E."/>
            <person name="Kuo A."/>
            <person name="Riley R."/>
            <person name="Clum A."/>
            <person name="Nolan M."/>
            <person name="Lipzen A."/>
            <person name="Salamov A."/>
            <person name="Henrissat B."/>
            <person name="Wiebenga A."/>
            <person name="De Vries R.P."/>
            <person name="Grigoriev I.V."/>
            <person name="Mortensen U.H."/>
            <person name="Andersen M.R."/>
            <person name="Baker S.E."/>
        </authorList>
    </citation>
    <scope>NUCLEOTIDE SEQUENCE [LARGE SCALE GENOMIC DNA]</scope>
    <source>
        <strain evidence="3 4">IBT 23096</strain>
    </source>
</reference>
<gene>
    <name evidence="3" type="ORF">P170DRAFT_426225</name>
</gene>
<dbReference type="AlphaFoldDB" id="A0A2I2G8T2"/>
<dbReference type="PANTHER" id="PTHR35186">
    <property type="entry name" value="ANK_REP_REGION DOMAIN-CONTAINING PROTEIN"/>
    <property type="match status" value="1"/>
</dbReference>
<dbReference type="Pfam" id="PF24476">
    <property type="entry name" value="DUF7580"/>
    <property type="match status" value="1"/>
</dbReference>
<keyword evidence="1" id="KW-0812">Transmembrane</keyword>
<proteinExistence type="predicted"/>
<name>A0A2I2G8T2_9EURO</name>
<feature type="domain" description="DUF7580" evidence="2">
    <location>
        <begin position="176"/>
        <end position="448"/>
    </location>
</feature>
<dbReference type="EMBL" id="MSFO01000004">
    <property type="protein sequence ID" value="PLB49281.1"/>
    <property type="molecule type" value="Genomic_DNA"/>
</dbReference>